<feature type="domain" description="Flagellar assembly protein FliH/Type III secretion system HrpE" evidence="9">
    <location>
        <begin position="120"/>
        <end position="243"/>
    </location>
</feature>
<dbReference type="Pfam" id="PF02108">
    <property type="entry name" value="FliH"/>
    <property type="match status" value="1"/>
</dbReference>
<sequence length="252" mass="28863">MSSLIKSQFTNKKDNDKQPIAVQAISELLNEKYKKNVDPEISQQASYLLQTSKKEAEQIIQSALAEKLEISKQIAKEQNAWIEEKEQLVEQVRREGYAEGLELGRQEAWKQYQANIEESQRIIDLAKKDYDEKVQSSEETILALSIKLAEKVISTKLLESRENFLPLIKQALNEVKEYENIKIYVHPASYELLLSQKDELNLLVTNATDISIYANAELGVNDCFIESAFGRIDISVDTQLQQLKKQLIELLS</sequence>
<keyword evidence="10" id="KW-0969">Cilium</keyword>
<evidence type="ECO:0000256" key="8">
    <source>
        <dbReference type="SAM" id="Coils"/>
    </source>
</evidence>
<keyword evidence="3" id="KW-0813">Transport</keyword>
<gene>
    <name evidence="10" type="primary">fliH</name>
    <name evidence="10" type="ORF">K9V48_06340</name>
</gene>
<reference evidence="10" key="1">
    <citation type="submission" date="2024-05" db="EMBL/GenBank/DDBJ databases">
        <title>Metabacillus sp. nov., isolated from the rhizosphere soil of tomato plants.</title>
        <authorList>
            <person name="Ma R."/>
        </authorList>
    </citation>
    <scope>NUCLEOTIDE SEQUENCE</scope>
    <source>
        <strain evidence="10">DBTR6</strain>
    </source>
</reference>
<comment type="similarity">
    <text evidence="2">Belongs to the FliH family.</text>
</comment>
<dbReference type="PANTHER" id="PTHR34982">
    <property type="entry name" value="YOP PROTEINS TRANSLOCATION PROTEIN L"/>
    <property type="match status" value="1"/>
</dbReference>
<keyword evidence="4" id="KW-1005">Bacterial flagellum biogenesis</keyword>
<keyword evidence="6" id="KW-1006">Bacterial flagellum protein export</keyword>
<keyword evidence="10" id="KW-0282">Flagellum</keyword>
<evidence type="ECO:0000256" key="2">
    <source>
        <dbReference type="ARBA" id="ARBA00006602"/>
    </source>
</evidence>
<dbReference type="Proteomes" id="UP001165287">
    <property type="component" value="Unassembled WGS sequence"/>
</dbReference>
<name>A0ABS7UNH5_9BACI</name>
<evidence type="ECO:0000256" key="5">
    <source>
        <dbReference type="ARBA" id="ARBA00022927"/>
    </source>
</evidence>
<comment type="function">
    <text evidence="1">Needed for flagellar regrowth and assembly.</text>
</comment>
<keyword evidence="5" id="KW-0653">Protein transport</keyword>
<evidence type="ECO:0000259" key="9">
    <source>
        <dbReference type="Pfam" id="PF02108"/>
    </source>
</evidence>
<keyword evidence="11" id="KW-1185">Reference proteome</keyword>
<dbReference type="PANTHER" id="PTHR34982:SF1">
    <property type="entry name" value="FLAGELLAR ASSEMBLY PROTEIN FLIH"/>
    <property type="match status" value="1"/>
</dbReference>
<organism evidence="10 11">
    <name type="scientific">Metabacillus rhizolycopersici</name>
    <dbReference type="NCBI Taxonomy" id="2875709"/>
    <lineage>
        <taxon>Bacteria</taxon>
        <taxon>Bacillati</taxon>
        <taxon>Bacillota</taxon>
        <taxon>Bacilli</taxon>
        <taxon>Bacillales</taxon>
        <taxon>Bacillaceae</taxon>
        <taxon>Metabacillus</taxon>
    </lineage>
</organism>
<evidence type="ECO:0000313" key="10">
    <source>
        <dbReference type="EMBL" id="MBZ5749871.1"/>
    </source>
</evidence>
<keyword evidence="10" id="KW-0966">Cell projection</keyword>
<evidence type="ECO:0000256" key="1">
    <source>
        <dbReference type="ARBA" id="ARBA00003041"/>
    </source>
</evidence>
<keyword evidence="8" id="KW-0175">Coiled coil</keyword>
<accession>A0ABS7UNH5</accession>
<dbReference type="EMBL" id="JAIQUM010000009">
    <property type="protein sequence ID" value="MBZ5749871.1"/>
    <property type="molecule type" value="Genomic_DNA"/>
</dbReference>
<evidence type="ECO:0000313" key="11">
    <source>
        <dbReference type="Proteomes" id="UP001165287"/>
    </source>
</evidence>
<dbReference type="InterPro" id="IPR022524">
    <property type="entry name" value="FliH_Bacilli"/>
</dbReference>
<evidence type="ECO:0000256" key="7">
    <source>
        <dbReference type="NCBIfam" id="TIGR03825"/>
    </source>
</evidence>
<proteinExistence type="inferred from homology"/>
<dbReference type="RefSeq" id="WP_224137871.1">
    <property type="nucleotide sequence ID" value="NZ_JAIQUM010000009.1"/>
</dbReference>
<dbReference type="InterPro" id="IPR051472">
    <property type="entry name" value="T3SS_Stator/FliH"/>
</dbReference>
<evidence type="ECO:0000256" key="6">
    <source>
        <dbReference type="ARBA" id="ARBA00023225"/>
    </source>
</evidence>
<evidence type="ECO:0000256" key="3">
    <source>
        <dbReference type="ARBA" id="ARBA00022448"/>
    </source>
</evidence>
<evidence type="ECO:0000256" key="4">
    <source>
        <dbReference type="ARBA" id="ARBA00022795"/>
    </source>
</evidence>
<dbReference type="InterPro" id="IPR018035">
    <property type="entry name" value="Flagellar_FliH/T3SS_HrpE"/>
</dbReference>
<protein>
    <recommendedName>
        <fullName evidence="7">Flagellar assembly protein FliH</fullName>
    </recommendedName>
</protein>
<comment type="caution">
    <text evidence="10">The sequence shown here is derived from an EMBL/GenBank/DDBJ whole genome shotgun (WGS) entry which is preliminary data.</text>
</comment>
<feature type="coiled-coil region" evidence="8">
    <location>
        <begin position="53"/>
        <end position="85"/>
    </location>
</feature>
<dbReference type="NCBIfam" id="TIGR03825">
    <property type="entry name" value="FliH_bacil"/>
    <property type="match status" value="1"/>
</dbReference>